<proteinExistence type="predicted"/>
<evidence type="ECO:0000256" key="1">
    <source>
        <dbReference type="SAM" id="MobiDB-lite"/>
    </source>
</evidence>
<comment type="caution">
    <text evidence="4">The sequence shown here is derived from an EMBL/GenBank/DDBJ whole genome shotgun (WGS) entry which is preliminary data.</text>
</comment>
<keyword evidence="5" id="KW-1185">Reference proteome</keyword>
<evidence type="ECO:0000259" key="3">
    <source>
        <dbReference type="PROSITE" id="PS51208"/>
    </source>
</evidence>
<feature type="compositionally biased region" description="Acidic residues" evidence="1">
    <location>
        <begin position="285"/>
        <end position="302"/>
    </location>
</feature>
<dbReference type="Proteomes" id="UP000548978">
    <property type="component" value="Unassembled WGS sequence"/>
</dbReference>
<dbReference type="InterPro" id="IPR005546">
    <property type="entry name" value="Autotransporte_beta"/>
</dbReference>
<feature type="chain" id="PRO_5030893958" description="Autotransporter domain-containing protein" evidence="2">
    <location>
        <begin position="23"/>
        <end position="1060"/>
    </location>
</feature>
<organism evidence="4 5">
    <name type="scientific">Brevundimonas halotolerans</name>
    <dbReference type="NCBI Taxonomy" id="69670"/>
    <lineage>
        <taxon>Bacteria</taxon>
        <taxon>Pseudomonadati</taxon>
        <taxon>Pseudomonadota</taxon>
        <taxon>Alphaproteobacteria</taxon>
        <taxon>Caulobacterales</taxon>
        <taxon>Caulobacteraceae</taxon>
        <taxon>Brevundimonas</taxon>
    </lineage>
</organism>
<protein>
    <recommendedName>
        <fullName evidence="3">Autotransporter domain-containing protein</fullName>
    </recommendedName>
</protein>
<feature type="domain" description="Autotransporter" evidence="3">
    <location>
        <begin position="783"/>
        <end position="1060"/>
    </location>
</feature>
<keyword evidence="2" id="KW-0732">Signal</keyword>
<dbReference type="EMBL" id="JACIJB010000001">
    <property type="protein sequence ID" value="MBB5659803.1"/>
    <property type="molecule type" value="Genomic_DNA"/>
</dbReference>
<dbReference type="PROSITE" id="PS51257">
    <property type="entry name" value="PROKAR_LIPOPROTEIN"/>
    <property type="match status" value="1"/>
</dbReference>
<reference evidence="4 5" key="1">
    <citation type="submission" date="2020-08" db="EMBL/GenBank/DDBJ databases">
        <title>Genomic Encyclopedia of Type Strains, Phase IV (KMG-IV): sequencing the most valuable type-strain genomes for metagenomic binning, comparative biology and taxonomic classification.</title>
        <authorList>
            <person name="Goeker M."/>
        </authorList>
    </citation>
    <scope>NUCLEOTIDE SEQUENCE [LARGE SCALE GENOMIC DNA]</scope>
    <source>
        <strain evidence="4 5">DSM 24448</strain>
    </source>
</reference>
<accession>A0A7W9A231</accession>
<evidence type="ECO:0000313" key="5">
    <source>
        <dbReference type="Proteomes" id="UP000548978"/>
    </source>
</evidence>
<dbReference type="SMART" id="SM00869">
    <property type="entry name" value="Autotransporter"/>
    <property type="match status" value="1"/>
</dbReference>
<name>A0A7W9A231_9CAUL</name>
<dbReference type="AlphaFoldDB" id="A0A7W9A231"/>
<dbReference type="RefSeq" id="WP_123286773.1">
    <property type="nucleotide sequence ID" value="NZ_JACIJB010000001.1"/>
</dbReference>
<dbReference type="PROSITE" id="PS51208">
    <property type="entry name" value="AUTOTRANSPORTER"/>
    <property type="match status" value="1"/>
</dbReference>
<sequence>MRYLYATAAAIAPLLFACGANAQVAIDSSRTTPITTANPAGNGPDDIIITSGGTIILASGTAVTVNSSNDFSINAGGNITMSNTASGSTAILIEGGNTTDITVAGSIIVGDDMAESTDADGDGDLDGPFATGSNRFGIRLDGAGAMSGNVVLQNGATMLVEGNDSFGISLESDLIGNLTSHGTIRVIGDNSMAVRALGTIDGTVYLGGSISTVGGGSTAIGMFGDVTGGLNIQGSISSTGYRYTSRPNDTFIANLDADDLLQGGPSVIIAGNVAGGVTFGRPPADNDENETDEDGDGIADADEDGAQINVFGEAPAILVGSDTQTITLGLAGTGDLAYGFINQGSVSAQGVYDGIEANGIRFGLAGGQDVIIEGGILNSGSVAALAYDANSVGVRLSSGVTTPVFINDGSLTAASASDLNTTVTTLLIEAGASLPTFVNNGQFLASSGGGTADLTALLDLSGTLTSITNTGSMQSNMFANENGDPITGTTTLINVEANTTGVTIIQDGIAATPTTDNPDTDGDGVLDNDEPSMVGAIRLGSGADVVDIRNGTVLSDISFGDGLDTLSITGGAFVRGNLTDSDSLLDISVADGVLDLSQTTIMDISNLTIGSDGRFVVSIDGDNNTASGFNVSGTATIEDGAELGVRFTSLINGNGTSRFTVIDAGTLNFGNLDLDAISDNAPYLFILDAGADLPNNEVYVDVRRRTAEEAGFISVEASAYDAIYDALDRDSGILTAFINQTGRDGFINLYEQMLPDHSGGPLLSLASGVDAVTRALVGRNASAQPGETSAWVQEITFYADKDKTDTYGFRSEGFGVAGGVEYGTTNGALGVSIAFTSSDLEDPESEAEENLTANLVELGLYWRAQGQYWTTWARAAAGYASFEADRQFVGGGLNIRNESSWNGFTLAAAGGASYEREYGRFTLRPEVYAEYFSLSEDAREEVGGGAGFDLIIDERDGHMFSAVAAMNIAYTIDEDSWLKPEFRIGWRQNISVDPGSTIARFASGGPSFSLDPDTIEGGGPIIGVRLNVGNELGMLSVSADAEMIGDYMRYMLLLRASFRF</sequence>
<feature type="region of interest" description="Disordered" evidence="1">
    <location>
        <begin position="281"/>
        <end position="302"/>
    </location>
</feature>
<feature type="signal peptide" evidence="2">
    <location>
        <begin position="1"/>
        <end position="22"/>
    </location>
</feature>
<dbReference type="OrthoDB" id="7613961at2"/>
<dbReference type="InterPro" id="IPR036709">
    <property type="entry name" value="Autotransporte_beta_dom_sf"/>
</dbReference>
<dbReference type="SUPFAM" id="SSF103515">
    <property type="entry name" value="Autotransporter"/>
    <property type="match status" value="1"/>
</dbReference>
<gene>
    <name evidence="4" type="ORF">FHS65_000521</name>
</gene>
<evidence type="ECO:0000256" key="2">
    <source>
        <dbReference type="SAM" id="SignalP"/>
    </source>
</evidence>
<evidence type="ECO:0000313" key="4">
    <source>
        <dbReference type="EMBL" id="MBB5659803.1"/>
    </source>
</evidence>